<dbReference type="AlphaFoldDB" id="A0A0C2H5V2"/>
<dbReference type="InterPro" id="IPR036412">
    <property type="entry name" value="HAD-like_sf"/>
</dbReference>
<keyword evidence="3" id="KW-1185">Reference proteome</keyword>
<organism evidence="2 3">
    <name type="scientific">Ancylostoma duodenale</name>
    <dbReference type="NCBI Taxonomy" id="51022"/>
    <lineage>
        <taxon>Eukaryota</taxon>
        <taxon>Metazoa</taxon>
        <taxon>Ecdysozoa</taxon>
        <taxon>Nematoda</taxon>
        <taxon>Chromadorea</taxon>
        <taxon>Rhabditida</taxon>
        <taxon>Rhabditina</taxon>
        <taxon>Rhabditomorpha</taxon>
        <taxon>Strongyloidea</taxon>
        <taxon>Ancylostomatidae</taxon>
        <taxon>Ancylostomatinae</taxon>
        <taxon>Ancylostoma</taxon>
    </lineage>
</organism>
<accession>A0A0C2H5V2</accession>
<dbReference type="Gene3D" id="1.10.150.240">
    <property type="entry name" value="Putative phosphatase, domain 2"/>
    <property type="match status" value="1"/>
</dbReference>
<dbReference type="PANTHER" id="PTHR47829">
    <property type="entry name" value="HYDROLASE, PUTATIVE (AFU_ORTHOLOGUE AFUA_1G12880)-RELATED"/>
    <property type="match status" value="1"/>
</dbReference>
<dbReference type="GO" id="GO:0016787">
    <property type="term" value="F:hydrolase activity"/>
    <property type="evidence" value="ECO:0007669"/>
    <property type="project" value="UniProtKB-KW"/>
</dbReference>
<keyword evidence="2" id="KW-0378">Hydrolase</keyword>
<dbReference type="InterPro" id="IPR011945">
    <property type="entry name" value="HAD-SF_ppase_IA/epoxid_hydro_N"/>
</dbReference>
<protein>
    <submittedName>
        <fullName evidence="2">HAD hydrolase, family IA, variant 3</fullName>
    </submittedName>
</protein>
<dbReference type="Pfam" id="PF00702">
    <property type="entry name" value="Hydrolase"/>
    <property type="match status" value="1"/>
</dbReference>
<name>A0A0C2H5V2_9BILA</name>
<dbReference type="CDD" id="cd02603">
    <property type="entry name" value="HAD_sEH-N_like"/>
    <property type="match status" value="1"/>
</dbReference>
<dbReference type="Gene3D" id="3.40.50.1000">
    <property type="entry name" value="HAD superfamily/HAD-like"/>
    <property type="match status" value="1"/>
</dbReference>
<evidence type="ECO:0000256" key="1">
    <source>
        <dbReference type="ARBA" id="ARBA00022990"/>
    </source>
</evidence>
<dbReference type="InterPro" id="IPR023214">
    <property type="entry name" value="HAD_sf"/>
</dbReference>
<dbReference type="SUPFAM" id="SSF56784">
    <property type="entry name" value="HAD-like"/>
    <property type="match status" value="1"/>
</dbReference>
<dbReference type="InterPro" id="IPR006439">
    <property type="entry name" value="HAD-SF_hydro_IA"/>
</dbReference>
<proteinExistence type="predicted"/>
<dbReference type="Proteomes" id="UP000054047">
    <property type="component" value="Unassembled WGS sequence"/>
</dbReference>
<gene>
    <name evidence="2" type="ORF">ANCDUO_02768</name>
</gene>
<dbReference type="PRINTS" id="PR00413">
    <property type="entry name" value="HADHALOGNASE"/>
</dbReference>
<evidence type="ECO:0000313" key="3">
    <source>
        <dbReference type="Proteomes" id="UP000054047"/>
    </source>
</evidence>
<sequence>MPIKAVVFDMGGVLIPGPVEFWKSLEERKTLDVSTLLSTLTTAPVFEHYQSLERGETTAEDFDPLFTHFYNKQHGRTEEVIPLIGTTVKRLHETSLNSDMVELLKDLRSAGCKTALLTNNFYGDRARLQPTLPKGIEKYFDVIVESCRAGLRKPDTAIYRHICDKLKVKPEECMLLDDLGQNLKPARVMGFTTIKVTSQPKAAAEVRNTLRELFEFPSNTRECLPIAKSAMNITVDGRRQRGRPKTLWLDRIEEDMRVLKLTEEDALNRRKWRNQTRYADPSSWEYG</sequence>
<reference evidence="2 3" key="1">
    <citation type="submission" date="2013-12" db="EMBL/GenBank/DDBJ databases">
        <title>Draft genome of the parsitic nematode Ancylostoma duodenale.</title>
        <authorList>
            <person name="Mitreva M."/>
        </authorList>
    </citation>
    <scope>NUCLEOTIDE SEQUENCE [LARGE SCALE GENOMIC DNA]</scope>
    <source>
        <strain evidence="2 3">Zhejiang</strain>
    </source>
</reference>
<evidence type="ECO:0000313" key="2">
    <source>
        <dbReference type="EMBL" id="KIH66904.1"/>
    </source>
</evidence>
<dbReference type="NCBIfam" id="TIGR01509">
    <property type="entry name" value="HAD-SF-IA-v3"/>
    <property type="match status" value="1"/>
</dbReference>
<dbReference type="InterPro" id="IPR023198">
    <property type="entry name" value="PGP-like_dom2"/>
</dbReference>
<dbReference type="InterPro" id="IPR052898">
    <property type="entry name" value="ACAD10-like"/>
</dbReference>
<dbReference type="OrthoDB" id="408373at2759"/>
<dbReference type="NCBIfam" id="TIGR02247">
    <property type="entry name" value="HAD-1A3-hyp"/>
    <property type="match status" value="1"/>
</dbReference>
<dbReference type="SFLD" id="SFLDS00003">
    <property type="entry name" value="Haloacid_Dehalogenase"/>
    <property type="match status" value="1"/>
</dbReference>
<keyword evidence="1" id="KW-0007">Acetylation</keyword>
<dbReference type="SFLD" id="SFLDG01129">
    <property type="entry name" value="C1.5:_HAD__Beta-PGM__Phosphata"/>
    <property type="match status" value="1"/>
</dbReference>
<dbReference type="PANTHER" id="PTHR47829:SF1">
    <property type="entry name" value="HAD FAMILY PHOSPHATASE"/>
    <property type="match status" value="1"/>
</dbReference>
<dbReference type="EMBL" id="KN726918">
    <property type="protein sequence ID" value="KIH66904.1"/>
    <property type="molecule type" value="Genomic_DNA"/>
</dbReference>